<organism evidence="8 9">
    <name type="scientific">Candidatus Mediterraneibacter faecigallinarum</name>
    <dbReference type="NCBI Taxonomy" id="2838669"/>
    <lineage>
        <taxon>Bacteria</taxon>
        <taxon>Bacillati</taxon>
        <taxon>Bacillota</taxon>
        <taxon>Clostridia</taxon>
        <taxon>Lachnospirales</taxon>
        <taxon>Lachnospiraceae</taxon>
        <taxon>Mediterraneibacter</taxon>
    </lineage>
</organism>
<dbReference type="Pfam" id="PF06580">
    <property type="entry name" value="His_kinase"/>
    <property type="match status" value="1"/>
</dbReference>
<feature type="coiled-coil region" evidence="5">
    <location>
        <begin position="174"/>
        <end position="201"/>
    </location>
</feature>
<feature type="transmembrane region" description="Helical" evidence="6">
    <location>
        <begin position="103"/>
        <end position="126"/>
    </location>
</feature>
<dbReference type="InterPro" id="IPR050640">
    <property type="entry name" value="Bact_2-comp_sensor_kinase"/>
</dbReference>
<sequence>LGYIIIHINADVLDELYSRFNLDNSAYIVLLDSFGSTLPGTGTLTAEQEKTFSDILTLEKTDDIQQYEGSSEDFIYYSAMEELGLTLVTSIPNRVLTAPIQNMFGAILLFLLVCILLCIIVSRYIWKSITGPLTKLVAYIKDTSELKFDTDFSDNSRDELGFMAQSYNNIVKIMKNMVTQIEQEQEDKRKAEIRLLQAQINPHFLFNTLDSLRFTAMMSRADTVSEGLSSLSHILRNSIIDDNSYITVSDEIRCIEDYIVIQKIRYGEFIELHKQIEPGTDDCLIMKFLLQPIVENSIIHGMQKKETLDITIQTERKDDQIEIIISDNGSGFDMDEKIDKETNIIKSSKMSGIGLENVKQRLELEFRTEQSFTIHSEKGVGTTVTIRYPFKKNTSMDIAIEEKEDSDV</sequence>
<feature type="non-terminal residue" evidence="8">
    <location>
        <position position="1"/>
    </location>
</feature>
<dbReference type="CDD" id="cd18774">
    <property type="entry name" value="PDC2_HK_sensor"/>
    <property type="match status" value="1"/>
</dbReference>
<dbReference type="Proteomes" id="UP000823894">
    <property type="component" value="Unassembled WGS sequence"/>
</dbReference>
<proteinExistence type="predicted"/>
<dbReference type="PROSITE" id="PS50885">
    <property type="entry name" value="HAMP"/>
    <property type="match status" value="1"/>
</dbReference>
<dbReference type="Gene3D" id="3.30.565.10">
    <property type="entry name" value="Histidine kinase-like ATPase, C-terminal domain"/>
    <property type="match status" value="1"/>
</dbReference>
<evidence type="ECO:0000259" key="7">
    <source>
        <dbReference type="PROSITE" id="PS50885"/>
    </source>
</evidence>
<keyword evidence="6" id="KW-0812">Transmembrane</keyword>
<evidence type="ECO:0000313" key="8">
    <source>
        <dbReference type="EMBL" id="HJC38385.1"/>
    </source>
</evidence>
<evidence type="ECO:0000256" key="6">
    <source>
        <dbReference type="SAM" id="Phobius"/>
    </source>
</evidence>
<dbReference type="GO" id="GO:0000155">
    <property type="term" value="F:phosphorelay sensor kinase activity"/>
    <property type="evidence" value="ECO:0007669"/>
    <property type="project" value="InterPro"/>
</dbReference>
<dbReference type="EMBL" id="DWWK01000068">
    <property type="protein sequence ID" value="HJC38385.1"/>
    <property type="molecule type" value="Genomic_DNA"/>
</dbReference>
<reference evidence="8" key="1">
    <citation type="journal article" date="2021" name="PeerJ">
        <title>Extensive microbial diversity within the chicken gut microbiome revealed by metagenomics and culture.</title>
        <authorList>
            <person name="Gilroy R."/>
            <person name="Ravi A."/>
            <person name="Getino M."/>
            <person name="Pursley I."/>
            <person name="Horton D.L."/>
            <person name="Alikhan N.F."/>
            <person name="Baker D."/>
            <person name="Gharbi K."/>
            <person name="Hall N."/>
            <person name="Watson M."/>
            <person name="Adriaenssens E.M."/>
            <person name="Foster-Nyarko E."/>
            <person name="Jarju S."/>
            <person name="Secka A."/>
            <person name="Antonio M."/>
            <person name="Oren A."/>
            <person name="Chaudhuri R.R."/>
            <person name="La Ragione R."/>
            <person name="Hildebrand F."/>
            <person name="Pallen M.J."/>
        </authorList>
    </citation>
    <scope>NUCLEOTIDE SEQUENCE</scope>
    <source>
        <strain evidence="8">ChiGjej1B1-1692</strain>
    </source>
</reference>
<evidence type="ECO:0000256" key="5">
    <source>
        <dbReference type="SAM" id="Coils"/>
    </source>
</evidence>
<evidence type="ECO:0000256" key="2">
    <source>
        <dbReference type="ARBA" id="ARBA00022553"/>
    </source>
</evidence>
<dbReference type="SUPFAM" id="SSF158472">
    <property type="entry name" value="HAMP domain-like"/>
    <property type="match status" value="1"/>
</dbReference>
<dbReference type="PANTHER" id="PTHR34220">
    <property type="entry name" value="SENSOR HISTIDINE KINASE YPDA"/>
    <property type="match status" value="1"/>
</dbReference>
<keyword evidence="4 8" id="KW-0418">Kinase</keyword>
<keyword evidence="6" id="KW-0472">Membrane</keyword>
<dbReference type="AlphaFoldDB" id="A0A9D2SYD5"/>
<dbReference type="Gene3D" id="6.10.340.10">
    <property type="match status" value="1"/>
</dbReference>
<dbReference type="InterPro" id="IPR010559">
    <property type="entry name" value="Sig_transdc_His_kin_internal"/>
</dbReference>
<comment type="caution">
    <text evidence="8">The sequence shown here is derived from an EMBL/GenBank/DDBJ whole genome shotgun (WGS) entry which is preliminary data.</text>
</comment>
<evidence type="ECO:0000256" key="1">
    <source>
        <dbReference type="ARBA" id="ARBA00004370"/>
    </source>
</evidence>
<reference evidence="8" key="2">
    <citation type="submission" date="2021-04" db="EMBL/GenBank/DDBJ databases">
        <authorList>
            <person name="Gilroy R."/>
        </authorList>
    </citation>
    <scope>NUCLEOTIDE SEQUENCE</scope>
    <source>
        <strain evidence="8">ChiGjej1B1-1692</strain>
    </source>
</reference>
<evidence type="ECO:0000256" key="4">
    <source>
        <dbReference type="ARBA" id="ARBA00022777"/>
    </source>
</evidence>
<dbReference type="InterPro" id="IPR036890">
    <property type="entry name" value="HATPase_C_sf"/>
</dbReference>
<dbReference type="InterPro" id="IPR003660">
    <property type="entry name" value="HAMP_dom"/>
</dbReference>
<comment type="subcellular location">
    <subcellularLocation>
        <location evidence="1">Membrane</location>
    </subcellularLocation>
</comment>
<dbReference type="SUPFAM" id="SSF55874">
    <property type="entry name" value="ATPase domain of HSP90 chaperone/DNA topoisomerase II/histidine kinase"/>
    <property type="match status" value="1"/>
</dbReference>
<evidence type="ECO:0000313" key="9">
    <source>
        <dbReference type="Proteomes" id="UP000823894"/>
    </source>
</evidence>
<dbReference type="Pfam" id="PF02518">
    <property type="entry name" value="HATPase_c"/>
    <property type="match status" value="1"/>
</dbReference>
<gene>
    <name evidence="8" type="ORF">H9757_04900</name>
</gene>
<dbReference type="PANTHER" id="PTHR34220:SF7">
    <property type="entry name" value="SENSOR HISTIDINE KINASE YPDA"/>
    <property type="match status" value="1"/>
</dbReference>
<dbReference type="InterPro" id="IPR003594">
    <property type="entry name" value="HATPase_dom"/>
</dbReference>
<keyword evidence="5" id="KW-0175">Coiled coil</keyword>
<evidence type="ECO:0000256" key="3">
    <source>
        <dbReference type="ARBA" id="ARBA00022679"/>
    </source>
</evidence>
<keyword evidence="6" id="KW-1133">Transmembrane helix</keyword>
<dbReference type="GO" id="GO:0016020">
    <property type="term" value="C:membrane"/>
    <property type="evidence" value="ECO:0007669"/>
    <property type="project" value="UniProtKB-SubCell"/>
</dbReference>
<accession>A0A9D2SYD5</accession>
<feature type="domain" description="HAMP" evidence="7">
    <location>
        <begin position="127"/>
        <end position="179"/>
    </location>
</feature>
<keyword evidence="3" id="KW-0808">Transferase</keyword>
<keyword evidence="2" id="KW-0597">Phosphoprotein</keyword>
<protein>
    <submittedName>
        <fullName evidence="8">Histidine kinase</fullName>
    </submittedName>
</protein>
<name>A0A9D2SYD5_9FIRM</name>